<feature type="region of interest" description="Disordered" evidence="1">
    <location>
        <begin position="76"/>
        <end position="162"/>
    </location>
</feature>
<accession>A0A494YEC8</accession>
<organism evidence="2 3">
    <name type="scientific">Pararobbsia silviterrae</name>
    <dbReference type="NCBI Taxonomy" id="1792498"/>
    <lineage>
        <taxon>Bacteria</taxon>
        <taxon>Pseudomonadati</taxon>
        <taxon>Pseudomonadota</taxon>
        <taxon>Betaproteobacteria</taxon>
        <taxon>Burkholderiales</taxon>
        <taxon>Burkholderiaceae</taxon>
        <taxon>Pararobbsia</taxon>
    </lineage>
</organism>
<dbReference type="AlphaFoldDB" id="A0A494YEC8"/>
<evidence type="ECO:0000313" key="3">
    <source>
        <dbReference type="Proteomes" id="UP000270342"/>
    </source>
</evidence>
<feature type="compositionally biased region" description="Gly residues" evidence="1">
    <location>
        <begin position="113"/>
        <end position="123"/>
    </location>
</feature>
<evidence type="ECO:0000256" key="1">
    <source>
        <dbReference type="SAM" id="MobiDB-lite"/>
    </source>
</evidence>
<dbReference type="OrthoDB" id="9035985at2"/>
<comment type="caution">
    <text evidence="2">The sequence shown here is derived from an EMBL/GenBank/DDBJ whole genome shotgun (WGS) entry which is preliminary data.</text>
</comment>
<feature type="compositionally biased region" description="Low complexity" evidence="1">
    <location>
        <begin position="151"/>
        <end position="162"/>
    </location>
</feature>
<evidence type="ECO:0000313" key="2">
    <source>
        <dbReference type="EMBL" id="RKP58713.1"/>
    </source>
</evidence>
<reference evidence="2 3" key="1">
    <citation type="submission" date="2018-10" db="EMBL/GenBank/DDBJ databases">
        <title>Robbsia sp. DHC34, isolated from soil.</title>
        <authorList>
            <person name="Gao Z.-H."/>
            <person name="Qiu L.-H."/>
        </authorList>
    </citation>
    <scope>NUCLEOTIDE SEQUENCE [LARGE SCALE GENOMIC DNA]</scope>
    <source>
        <strain evidence="2 3">DHC34</strain>
    </source>
</reference>
<name>A0A494YEC8_9BURK</name>
<dbReference type="Proteomes" id="UP000270342">
    <property type="component" value="Unassembled WGS sequence"/>
</dbReference>
<protein>
    <submittedName>
        <fullName evidence="2">Uncharacterized protein</fullName>
    </submittedName>
</protein>
<keyword evidence="3" id="KW-1185">Reference proteome</keyword>
<feature type="compositionally biased region" description="Pro residues" evidence="1">
    <location>
        <begin position="140"/>
        <end position="150"/>
    </location>
</feature>
<sequence>MLKPYLFSSCARPANAASSLHAHARRDLARSRTIRARIAQAALAFAALGAASSAFAQASEPVQSSVFTHRVTVDDGPQSGAINDNWKFITNPPAKPVAASDPAADSGKHGHGRGSGSGGGRGTRGTSSASNDSAASAPAGTPPMAPPDAAPAPNAGAASQQQ</sequence>
<dbReference type="RefSeq" id="WP_121082710.1">
    <property type="nucleotide sequence ID" value="NZ_RBZU01000001.1"/>
</dbReference>
<dbReference type="EMBL" id="RBZU01000001">
    <property type="protein sequence ID" value="RKP58713.1"/>
    <property type="molecule type" value="Genomic_DNA"/>
</dbReference>
<feature type="compositionally biased region" description="Low complexity" evidence="1">
    <location>
        <begin position="124"/>
        <end position="139"/>
    </location>
</feature>
<gene>
    <name evidence="2" type="ORF">D7S86_01880</name>
</gene>
<proteinExistence type="predicted"/>